<dbReference type="AlphaFoldDB" id="A0A660E3N0"/>
<evidence type="ECO:0000256" key="1">
    <source>
        <dbReference type="ARBA" id="ARBA00023125"/>
    </source>
</evidence>
<proteinExistence type="predicted"/>
<feature type="DNA-binding region" description="H-T-H motif" evidence="2">
    <location>
        <begin position="43"/>
        <end position="62"/>
    </location>
</feature>
<evidence type="ECO:0000259" key="3">
    <source>
        <dbReference type="PROSITE" id="PS50977"/>
    </source>
</evidence>
<dbReference type="PROSITE" id="PS50977">
    <property type="entry name" value="HTH_TETR_2"/>
    <property type="match status" value="1"/>
</dbReference>
<dbReference type="RefSeq" id="WP_130852414.1">
    <property type="nucleotide sequence ID" value="NZ_UYIG01000196.1"/>
</dbReference>
<dbReference type="GO" id="GO:0006355">
    <property type="term" value="P:regulation of DNA-templated transcription"/>
    <property type="evidence" value="ECO:0007669"/>
    <property type="project" value="UniProtKB-ARBA"/>
</dbReference>
<dbReference type="Pfam" id="PF00440">
    <property type="entry name" value="TetR_N"/>
    <property type="match status" value="1"/>
</dbReference>
<dbReference type="InterPro" id="IPR009057">
    <property type="entry name" value="Homeodomain-like_sf"/>
</dbReference>
<dbReference type="Gene3D" id="1.10.357.10">
    <property type="entry name" value="Tetracycline Repressor, domain 2"/>
    <property type="match status" value="1"/>
</dbReference>
<evidence type="ECO:0000313" key="4">
    <source>
        <dbReference type="EMBL" id="VDG30384.1"/>
    </source>
</evidence>
<dbReference type="InterPro" id="IPR001647">
    <property type="entry name" value="HTH_TetR"/>
</dbReference>
<gene>
    <name evidence="4" type="ORF">MUDAN_MDHGFNIF_01935</name>
</gene>
<dbReference type="InterPro" id="IPR050109">
    <property type="entry name" value="HTH-type_TetR-like_transc_reg"/>
</dbReference>
<keyword evidence="5" id="KW-1185">Reference proteome</keyword>
<sequence length="217" mass="25008">MQVNSVEKLFEKTLAESDLSIKQQRVLKTSLELFSTQGFDRTTSSEIAARAGVAEGTVFKQFKTKQGILNAILQPFIVQVVPMAFEEFFQEVKVNTFANFETFITYLIKDRMTFAMENQRQIKIFIQEIIRNPQLIELVGDRWQLLIQGNLSRIFDRFKQNGEIIAWSTSRIMQYMASTMMGYVMPRIIMETDQSFDIDQASQEAVAFLMRGLAPSN</sequence>
<feature type="domain" description="HTH tetR-type" evidence="3">
    <location>
        <begin position="20"/>
        <end position="80"/>
    </location>
</feature>
<dbReference type="GO" id="GO:0003677">
    <property type="term" value="F:DNA binding"/>
    <property type="evidence" value="ECO:0007669"/>
    <property type="project" value="UniProtKB-UniRule"/>
</dbReference>
<dbReference type="PANTHER" id="PTHR30055:SF222">
    <property type="entry name" value="REGULATORY PROTEIN"/>
    <property type="match status" value="1"/>
</dbReference>
<keyword evidence="1 2" id="KW-0238">DNA-binding</keyword>
<dbReference type="Proteomes" id="UP000289996">
    <property type="component" value="Unassembled WGS sequence"/>
</dbReference>
<dbReference type="PRINTS" id="PR00455">
    <property type="entry name" value="HTHTETR"/>
</dbReference>
<reference evidence="4 5" key="1">
    <citation type="submission" date="2018-11" db="EMBL/GenBank/DDBJ databases">
        <authorList>
            <person name="Wuyts S."/>
        </authorList>
    </citation>
    <scope>NUCLEOTIDE SEQUENCE [LARGE SCALE GENOMIC DNA]</scope>
    <source>
        <strain evidence="4">Lactobacillus mudanjiangensis AMBF249</strain>
    </source>
</reference>
<protein>
    <submittedName>
        <fullName evidence="4">TetR/AcrR family transcriptional regulator [Lactobacillus sp.]</fullName>
    </submittedName>
</protein>
<dbReference type="OrthoDB" id="9780824at2"/>
<evidence type="ECO:0000313" key="5">
    <source>
        <dbReference type="Proteomes" id="UP000289996"/>
    </source>
</evidence>
<accession>A0A660E3N0</accession>
<name>A0A660E3N0_9LACO</name>
<dbReference type="EMBL" id="UYIG01000196">
    <property type="protein sequence ID" value="VDG30384.1"/>
    <property type="molecule type" value="Genomic_DNA"/>
</dbReference>
<dbReference type="PANTHER" id="PTHR30055">
    <property type="entry name" value="HTH-TYPE TRANSCRIPTIONAL REGULATOR RUTR"/>
    <property type="match status" value="1"/>
</dbReference>
<evidence type="ECO:0000256" key="2">
    <source>
        <dbReference type="PROSITE-ProRule" id="PRU00335"/>
    </source>
</evidence>
<dbReference type="SUPFAM" id="SSF48498">
    <property type="entry name" value="Tetracyclin repressor-like, C-terminal domain"/>
    <property type="match status" value="1"/>
</dbReference>
<organism evidence="4 5">
    <name type="scientific">Lactiplantibacillus mudanjiangensis</name>
    <dbReference type="NCBI Taxonomy" id="1296538"/>
    <lineage>
        <taxon>Bacteria</taxon>
        <taxon>Bacillati</taxon>
        <taxon>Bacillota</taxon>
        <taxon>Bacilli</taxon>
        <taxon>Lactobacillales</taxon>
        <taxon>Lactobacillaceae</taxon>
        <taxon>Lactiplantibacillus</taxon>
    </lineage>
</organism>
<dbReference type="SUPFAM" id="SSF46689">
    <property type="entry name" value="Homeodomain-like"/>
    <property type="match status" value="1"/>
</dbReference>
<dbReference type="InterPro" id="IPR036271">
    <property type="entry name" value="Tet_transcr_reg_TetR-rel_C_sf"/>
</dbReference>